<sequence>MPQAWGPIVERAIYEDRLSPRDIEELFRADLWELGAAAEYLTRKYFGNVITFIPNMILNYTNVCTIACRFCAFYRPPNHPEAYTLSVEEAIRRIMNMNNRLGIKQVLIQGGINPELSIEYYEELFKALKAKLPHVAIHGLSPIEVDYLARKHRMSYGEVLDRLRGAGMDTLAGGGGEILVDRVRKVIAPHKIDTDTWLNIMETAHKMGIMSNATMMYGHVETMSDWAEHLYRIIELQRRTHGFLSFTAWNFEPGNSELTRDVPYPLTSATLLRVVAVARLVFKNELPNIQSSWLTNGLEVAQLALKFGANDFGGTLYEERVIPATGLKMPVLTRDAVIDLIKGLGLIPAERDNWYKVIKVYN</sequence>
<accession>A0A830EGY8</accession>
<reference evidence="13" key="3">
    <citation type="submission" date="2022-09" db="EMBL/GenBank/DDBJ databases">
        <title>Complete genome sequence of Vulcanisaeta souniana.</title>
        <authorList>
            <person name="Kato S."/>
            <person name="Itoh T."/>
            <person name="Ohkuma M."/>
        </authorList>
    </citation>
    <scope>NUCLEOTIDE SEQUENCE [LARGE SCALE GENOMIC DNA]</scope>
    <source>
        <strain evidence="13">JCM 11219</strain>
    </source>
</reference>
<dbReference type="Pfam" id="PF19288">
    <property type="entry name" value="CofH_C"/>
    <property type="match status" value="1"/>
</dbReference>
<dbReference type="EMBL" id="AP026830">
    <property type="protein sequence ID" value="BDR92445.1"/>
    <property type="molecule type" value="Genomic_DNA"/>
</dbReference>
<reference evidence="10" key="4">
    <citation type="journal article" date="2023" name="Microbiol. Resour. Announc.">
        <title>Complete Genome Sequence of Vulcanisaeta souniana Strain IC-059, a Hyperthermophilic Archaeon Isolated from Hot Spring Water in Japan.</title>
        <authorList>
            <person name="Kato S."/>
            <person name="Itoh T."/>
            <person name="Wu L."/>
            <person name="Ma J."/>
            <person name="Ohkuma M."/>
        </authorList>
    </citation>
    <scope>NUCLEOTIDE SEQUENCE</scope>
    <source>
        <strain evidence="10">JCM 11219</strain>
    </source>
</reference>
<comment type="cofactor">
    <cofactor evidence="6 7">
        <name>[4Fe-4S] cluster</name>
        <dbReference type="ChEBI" id="CHEBI:49883"/>
    </cofactor>
    <text evidence="6 7">Binds 1 [4Fe-4S] cluster. The cluster is coordinated with 3 cysteines and an exchangeable S-adenosyl-L-methionine.</text>
</comment>
<evidence type="ECO:0000259" key="9">
    <source>
        <dbReference type="PROSITE" id="PS51918"/>
    </source>
</evidence>
<dbReference type="InterPro" id="IPR022431">
    <property type="entry name" value="Cyclic_DHFL_synthase_mqnC"/>
</dbReference>
<evidence type="ECO:0000313" key="11">
    <source>
        <dbReference type="EMBL" id="GGI75604.1"/>
    </source>
</evidence>
<feature type="binding site" evidence="8">
    <location>
        <position position="177"/>
    </location>
    <ligand>
        <name>S-adenosyl-L-methionine</name>
        <dbReference type="ChEBI" id="CHEBI:59789"/>
    </ligand>
</feature>
<dbReference type="NCBIfam" id="TIGR03699">
    <property type="entry name" value="menaquin_MqnC"/>
    <property type="match status" value="1"/>
</dbReference>
<gene>
    <name evidence="6" type="primary">mqnC</name>
    <name evidence="11" type="ORF">GCM10007112_10490</name>
    <name evidence="10" type="ORF">Vsou_15380</name>
</gene>
<dbReference type="InterPro" id="IPR020050">
    <property type="entry name" value="FO_synthase_su2"/>
</dbReference>
<feature type="binding site" evidence="8">
    <location>
        <position position="70"/>
    </location>
    <ligand>
        <name>S-adenosyl-L-methionine</name>
        <dbReference type="ChEBI" id="CHEBI:59789"/>
    </ligand>
</feature>
<evidence type="ECO:0000256" key="2">
    <source>
        <dbReference type="ARBA" id="ARBA00022691"/>
    </source>
</evidence>
<dbReference type="GO" id="GO:0051539">
    <property type="term" value="F:4 iron, 4 sulfur cluster binding"/>
    <property type="evidence" value="ECO:0007669"/>
    <property type="project" value="UniProtKB-KW"/>
</dbReference>
<evidence type="ECO:0000313" key="12">
    <source>
        <dbReference type="Proteomes" id="UP000657075"/>
    </source>
</evidence>
<dbReference type="SFLD" id="SFLDF00343">
    <property type="entry name" value="aminofutalosine_synthase_(mqnE"/>
    <property type="match status" value="1"/>
</dbReference>
<feature type="binding site" evidence="6 7">
    <location>
        <position position="71"/>
    </location>
    <ligand>
        <name>[4Fe-4S] cluster</name>
        <dbReference type="ChEBI" id="CHEBI:49883"/>
        <note>4Fe-4S-S-AdoMet</note>
    </ligand>
</feature>
<reference evidence="11" key="1">
    <citation type="journal article" date="2014" name="Int. J. Syst. Evol. Microbiol.">
        <title>Complete genome sequence of Corynebacterium casei LMG S-19264T (=DSM 44701T), isolated from a smear-ripened cheese.</title>
        <authorList>
            <consortium name="US DOE Joint Genome Institute (JGI-PGF)"/>
            <person name="Walter F."/>
            <person name="Albersmeier A."/>
            <person name="Kalinowski J."/>
            <person name="Ruckert C."/>
        </authorList>
    </citation>
    <scope>NUCLEOTIDE SEQUENCE</scope>
    <source>
        <strain evidence="11">JCM 11219</strain>
    </source>
</reference>
<comment type="similarity">
    <text evidence="6">Belongs to the radical SAM superfamily. MqnC family.</text>
</comment>
<evidence type="ECO:0000256" key="3">
    <source>
        <dbReference type="ARBA" id="ARBA00022723"/>
    </source>
</evidence>
<proteinExistence type="inferred from homology"/>
<keyword evidence="4 6" id="KW-0408">Iron</keyword>
<dbReference type="SFLD" id="SFLDF00342">
    <property type="entry name" value="cyclic_dehypoxanthine_futalosi"/>
    <property type="match status" value="1"/>
</dbReference>
<comment type="function">
    <text evidence="6">Radical SAM enzyme that catalyzes the cyclization of dehypoxanthine futalosine (DHFL) into cyclic dehypoxanthine futalosine (CDHFL), a step in the biosynthesis of menaquinone (MK, vitamin K2).</text>
</comment>
<feature type="binding site" evidence="6 7">
    <location>
        <position position="64"/>
    </location>
    <ligand>
        <name>[4Fe-4S] cluster</name>
        <dbReference type="ChEBI" id="CHEBI:49883"/>
        <note>4Fe-4S-S-AdoMet</note>
    </ligand>
</feature>
<reference evidence="11" key="2">
    <citation type="submission" date="2020-09" db="EMBL/GenBank/DDBJ databases">
        <authorList>
            <person name="Sun Q."/>
            <person name="Ohkuma M."/>
        </authorList>
    </citation>
    <scope>NUCLEOTIDE SEQUENCE</scope>
    <source>
        <strain evidence="11">JCM 11219</strain>
    </source>
</reference>
<dbReference type="Pfam" id="PF04055">
    <property type="entry name" value="Radical_SAM"/>
    <property type="match status" value="1"/>
</dbReference>
<dbReference type="GO" id="GO:0016765">
    <property type="term" value="F:transferase activity, transferring alkyl or aryl (other than methyl) groups"/>
    <property type="evidence" value="ECO:0007669"/>
    <property type="project" value="InterPro"/>
</dbReference>
<dbReference type="PANTHER" id="PTHR43076">
    <property type="entry name" value="FO SYNTHASE (COFH)"/>
    <property type="match status" value="1"/>
</dbReference>
<protein>
    <recommendedName>
        <fullName evidence="6">Cyclic dehypoxanthine futalosine synthase</fullName>
        <shortName evidence="6">Cyclic DHFL synthase</shortName>
        <ecNumber evidence="6">1.21.98.1</ecNumber>
    </recommendedName>
    <alternativeName>
        <fullName evidence="6">Dehypoxanthine futalosine cyclase</fullName>
        <shortName evidence="6">DHFL cyclase</shortName>
    </alternativeName>
    <alternativeName>
        <fullName evidence="6">Menaquinone biosynthetic enzyme MqnC</fullName>
    </alternativeName>
</protein>
<evidence type="ECO:0000256" key="5">
    <source>
        <dbReference type="ARBA" id="ARBA00023014"/>
    </source>
</evidence>
<dbReference type="AlphaFoldDB" id="A0A830EGY8"/>
<dbReference type="InterPro" id="IPR045567">
    <property type="entry name" value="CofH/MnqC-like_C"/>
</dbReference>
<dbReference type="SFLD" id="SFLDS00029">
    <property type="entry name" value="Radical_SAM"/>
    <property type="match status" value="1"/>
</dbReference>
<dbReference type="Proteomes" id="UP000657075">
    <property type="component" value="Unassembled WGS sequence"/>
</dbReference>
<evidence type="ECO:0000256" key="4">
    <source>
        <dbReference type="ARBA" id="ARBA00023004"/>
    </source>
</evidence>
<dbReference type="EMBL" id="BMNM01000003">
    <property type="protein sequence ID" value="GGI75604.1"/>
    <property type="molecule type" value="Genomic_DNA"/>
</dbReference>
<feature type="binding site" evidence="6 7">
    <location>
        <position position="68"/>
    </location>
    <ligand>
        <name>[4Fe-4S] cluster</name>
        <dbReference type="ChEBI" id="CHEBI:49883"/>
        <note>4Fe-4S-S-AdoMet</note>
    </ligand>
</feature>
<dbReference type="InterPro" id="IPR013785">
    <property type="entry name" value="Aldolase_TIM"/>
</dbReference>
<dbReference type="OrthoDB" id="8186at2157"/>
<dbReference type="RefSeq" id="WP_188602992.1">
    <property type="nucleotide sequence ID" value="NZ_AP026830.1"/>
</dbReference>
<keyword evidence="1 6" id="KW-0004">4Fe-4S</keyword>
<dbReference type="Proteomes" id="UP001060771">
    <property type="component" value="Chromosome"/>
</dbReference>
<evidence type="ECO:0000256" key="6">
    <source>
        <dbReference type="HAMAP-Rule" id="MF_00992"/>
    </source>
</evidence>
<dbReference type="InterPro" id="IPR034405">
    <property type="entry name" value="F420"/>
</dbReference>
<dbReference type="GO" id="GO:0009234">
    <property type="term" value="P:menaquinone biosynthetic process"/>
    <property type="evidence" value="ECO:0007669"/>
    <property type="project" value="UniProtKB-UniRule"/>
</dbReference>
<dbReference type="HAMAP" id="MF_00992">
    <property type="entry name" value="MqnC"/>
    <property type="match status" value="1"/>
</dbReference>
<dbReference type="PIRSF" id="PIRSF004762">
    <property type="entry name" value="CHP00423"/>
    <property type="match status" value="1"/>
</dbReference>
<keyword evidence="3 6" id="KW-0479">Metal-binding</keyword>
<name>A0A830EGY8_9CREN</name>
<dbReference type="GO" id="GO:0046992">
    <property type="term" value="F:oxidoreductase activity, acting on X-H and Y-H to form an X-Y bond"/>
    <property type="evidence" value="ECO:0007669"/>
    <property type="project" value="UniProtKB-UniRule"/>
</dbReference>
<dbReference type="EC" id="1.21.98.1" evidence="6"/>
<dbReference type="NCBIfam" id="TIGR00423">
    <property type="entry name" value="CofH family radical SAM protein"/>
    <property type="match status" value="1"/>
</dbReference>
<keyword evidence="5 6" id="KW-0411">Iron-sulfur</keyword>
<keyword evidence="2 6" id="KW-0949">S-adenosyl-L-methionine</keyword>
<feature type="binding site" evidence="8">
    <location>
        <position position="141"/>
    </location>
    <ligand>
        <name>(3R)-3-methyl-D-ornithine</name>
        <dbReference type="ChEBI" id="CHEBI:64642"/>
    </ligand>
</feature>
<dbReference type="PANTHER" id="PTHR43076:SF1">
    <property type="entry name" value="LIPOYL SYNTHASE 2"/>
    <property type="match status" value="1"/>
</dbReference>
<keyword evidence="6" id="KW-0560">Oxidoreductase</keyword>
<evidence type="ECO:0000256" key="8">
    <source>
        <dbReference type="PIRSR" id="PIRSR004762-2"/>
    </source>
</evidence>
<dbReference type="GeneID" id="76207088"/>
<dbReference type="GO" id="GO:0044689">
    <property type="term" value="F:7,8-didemethyl-8-hydroxy-5-deazariboflavin synthase activity"/>
    <property type="evidence" value="ECO:0007669"/>
    <property type="project" value="TreeGrafter"/>
</dbReference>
<organism evidence="11 12">
    <name type="scientific">Vulcanisaeta souniana JCM 11219</name>
    <dbReference type="NCBI Taxonomy" id="1293586"/>
    <lineage>
        <taxon>Archaea</taxon>
        <taxon>Thermoproteota</taxon>
        <taxon>Thermoprotei</taxon>
        <taxon>Thermoproteales</taxon>
        <taxon>Thermoproteaceae</taxon>
        <taxon>Vulcanisaeta</taxon>
    </lineage>
</organism>
<feature type="binding site" evidence="8">
    <location>
        <position position="292"/>
    </location>
    <ligand>
        <name>(3R)-3-methyl-D-ornithine</name>
        <dbReference type="ChEBI" id="CHEBI:64642"/>
    </ligand>
</feature>
<dbReference type="SFLD" id="SFLDG01389">
    <property type="entry name" value="menaquinone_synthsis_involved"/>
    <property type="match status" value="1"/>
</dbReference>
<evidence type="ECO:0000256" key="1">
    <source>
        <dbReference type="ARBA" id="ARBA00022485"/>
    </source>
</evidence>
<dbReference type="PROSITE" id="PS51918">
    <property type="entry name" value="RADICAL_SAM"/>
    <property type="match status" value="1"/>
</dbReference>
<dbReference type="InterPro" id="IPR007197">
    <property type="entry name" value="rSAM"/>
</dbReference>
<dbReference type="SUPFAM" id="SSF102114">
    <property type="entry name" value="Radical SAM enzymes"/>
    <property type="match status" value="1"/>
</dbReference>
<keyword evidence="13" id="KW-1185">Reference proteome</keyword>
<dbReference type="SFLD" id="SFLDG01064">
    <property type="entry name" value="F420__menaquinone_cofactor_bio"/>
    <property type="match status" value="1"/>
</dbReference>
<dbReference type="InterPro" id="IPR058240">
    <property type="entry name" value="rSAM_sf"/>
</dbReference>
<keyword evidence="6" id="KW-0474">Menaquinone biosynthesis</keyword>
<evidence type="ECO:0000313" key="10">
    <source>
        <dbReference type="EMBL" id="BDR92445.1"/>
    </source>
</evidence>
<dbReference type="Gene3D" id="3.20.20.70">
    <property type="entry name" value="Aldolase class I"/>
    <property type="match status" value="1"/>
</dbReference>
<evidence type="ECO:0000313" key="13">
    <source>
        <dbReference type="Proteomes" id="UP001060771"/>
    </source>
</evidence>
<dbReference type="GO" id="GO:0005506">
    <property type="term" value="F:iron ion binding"/>
    <property type="evidence" value="ECO:0007669"/>
    <property type="project" value="UniProtKB-UniRule"/>
</dbReference>
<dbReference type="UniPathway" id="UPA00079"/>
<feature type="domain" description="Radical SAM core" evidence="9">
    <location>
        <begin position="45"/>
        <end position="284"/>
    </location>
</feature>
<evidence type="ECO:0000256" key="7">
    <source>
        <dbReference type="PIRSR" id="PIRSR004762-1"/>
    </source>
</evidence>
<comment type="catalytic activity">
    <reaction evidence="6">
        <text>dehypoxanthine futalosine + S-adenosyl-L-methionine = cyclic dehypoxanthinylfutalosinate + 5'-deoxyadenosine + L-methionine + H(+)</text>
        <dbReference type="Rhea" id="RHEA:33083"/>
        <dbReference type="ChEBI" id="CHEBI:15378"/>
        <dbReference type="ChEBI" id="CHEBI:17319"/>
        <dbReference type="ChEBI" id="CHEBI:57844"/>
        <dbReference type="ChEBI" id="CHEBI:58864"/>
        <dbReference type="ChEBI" id="CHEBI:59789"/>
        <dbReference type="ChEBI" id="CHEBI:64270"/>
        <dbReference type="EC" id="1.21.98.1"/>
    </reaction>
</comment>
<comment type="pathway">
    <text evidence="6">Quinol/quinone metabolism; menaquinone biosynthesis.</text>
</comment>